<proteinExistence type="inferred from homology"/>
<evidence type="ECO:0000256" key="5">
    <source>
        <dbReference type="ARBA" id="ARBA00012059"/>
    </source>
</evidence>
<dbReference type="Gene3D" id="3.90.70.10">
    <property type="entry name" value="Cysteine proteinases"/>
    <property type="match status" value="1"/>
</dbReference>
<keyword evidence="7" id="KW-0645">Protease</keyword>
<dbReference type="PANTHER" id="PTHR12411">
    <property type="entry name" value="CYSTEINE PROTEASE FAMILY C1-RELATED"/>
    <property type="match status" value="1"/>
</dbReference>
<dbReference type="InterPro" id="IPR000668">
    <property type="entry name" value="Peptidase_C1A_C"/>
</dbReference>
<keyword evidence="20" id="KW-1185">Reference proteome</keyword>
<protein>
    <recommendedName>
        <fullName evidence="6">Dipeptidyl peptidase 1</fullName>
        <ecNumber evidence="5">3.4.14.1</ecNumber>
    </recommendedName>
    <alternativeName>
        <fullName evidence="13">Cathepsin C</fullName>
    </alternativeName>
    <alternativeName>
        <fullName evidence="12">Cathepsin J</fullName>
    </alternativeName>
    <alternativeName>
        <fullName evidence="15">Dipeptidyl peptidase I</fullName>
    </alternativeName>
    <alternativeName>
        <fullName evidence="14">Dipeptidyl transferase</fullName>
    </alternativeName>
</protein>
<evidence type="ECO:0000256" key="6">
    <source>
        <dbReference type="ARBA" id="ARBA00014709"/>
    </source>
</evidence>
<dbReference type="Pfam" id="PF08773">
    <property type="entry name" value="CathepsinC_exc"/>
    <property type="match status" value="1"/>
</dbReference>
<evidence type="ECO:0000256" key="17">
    <source>
        <dbReference type="SAM" id="SignalP"/>
    </source>
</evidence>
<evidence type="ECO:0000256" key="2">
    <source>
        <dbReference type="ARBA" id="ARBA00001923"/>
    </source>
</evidence>
<evidence type="ECO:0000256" key="8">
    <source>
        <dbReference type="ARBA" id="ARBA00022801"/>
    </source>
</evidence>
<dbReference type="InterPro" id="IPR000169">
    <property type="entry name" value="Pept_cys_AS"/>
</dbReference>
<dbReference type="Proteomes" id="UP001497623">
    <property type="component" value="Unassembled WGS sequence"/>
</dbReference>
<name>A0AAV2R6Q9_MEGNR</name>
<evidence type="ECO:0000256" key="7">
    <source>
        <dbReference type="ARBA" id="ARBA00022670"/>
    </source>
</evidence>
<dbReference type="EMBL" id="CAXKWB010015976">
    <property type="protein sequence ID" value="CAL4114988.1"/>
    <property type="molecule type" value="Genomic_DNA"/>
</dbReference>
<evidence type="ECO:0000256" key="12">
    <source>
        <dbReference type="ARBA" id="ARBA00029762"/>
    </source>
</evidence>
<evidence type="ECO:0000256" key="4">
    <source>
        <dbReference type="ARBA" id="ARBA00011610"/>
    </source>
</evidence>
<dbReference type="InterPro" id="IPR038765">
    <property type="entry name" value="Papain-like_cys_pep_sf"/>
</dbReference>
<evidence type="ECO:0000256" key="15">
    <source>
        <dbReference type="ARBA" id="ARBA00032961"/>
    </source>
</evidence>
<dbReference type="Pfam" id="PF00112">
    <property type="entry name" value="Peptidase_C1"/>
    <property type="match status" value="1"/>
</dbReference>
<keyword evidence="17" id="KW-0732">Signal</keyword>
<comment type="catalytic activity">
    <reaction evidence="1">
        <text>Release of an N-terminal dipeptide, Xaa-Yaa-|-Zaa-, except when Xaa is Arg or Lys, or Yaa or Zaa is Pro.</text>
        <dbReference type="EC" id="3.4.14.1"/>
    </reaction>
</comment>
<accession>A0AAV2R6Q9</accession>
<evidence type="ECO:0000256" key="11">
    <source>
        <dbReference type="ARBA" id="ARBA00023214"/>
    </source>
</evidence>
<dbReference type="SUPFAM" id="SSF75001">
    <property type="entry name" value="Dipeptidyl peptidase I (cathepsin C), exclusion domain"/>
    <property type="match status" value="1"/>
</dbReference>
<evidence type="ECO:0000313" key="20">
    <source>
        <dbReference type="Proteomes" id="UP001497623"/>
    </source>
</evidence>
<dbReference type="InterPro" id="IPR025660">
    <property type="entry name" value="Pept_his_AS"/>
</dbReference>
<dbReference type="SUPFAM" id="SSF54001">
    <property type="entry name" value="Cysteine proteinases"/>
    <property type="match status" value="1"/>
</dbReference>
<dbReference type="PROSITE" id="PS00139">
    <property type="entry name" value="THIOL_PROTEASE_CYS"/>
    <property type="match status" value="1"/>
</dbReference>
<evidence type="ECO:0000256" key="3">
    <source>
        <dbReference type="ARBA" id="ARBA00008455"/>
    </source>
</evidence>
<dbReference type="InterPro" id="IPR036496">
    <property type="entry name" value="CathepsinC_exc_dom_sf"/>
</dbReference>
<dbReference type="FunFam" id="2.40.128.80:FF:000003">
    <property type="entry name" value="Cathepsin C"/>
    <property type="match status" value="1"/>
</dbReference>
<keyword evidence="11" id="KW-0868">Chloride</keyword>
<dbReference type="Gene3D" id="2.40.128.80">
    <property type="entry name" value="Cathepsin C, exclusion domain"/>
    <property type="match status" value="1"/>
</dbReference>
<dbReference type="GO" id="GO:0008239">
    <property type="term" value="F:dipeptidyl-peptidase activity"/>
    <property type="evidence" value="ECO:0007669"/>
    <property type="project" value="UniProtKB-EC"/>
</dbReference>
<evidence type="ECO:0000256" key="10">
    <source>
        <dbReference type="ARBA" id="ARBA00023157"/>
    </source>
</evidence>
<organism evidence="19 20">
    <name type="scientific">Meganyctiphanes norvegica</name>
    <name type="common">Northern krill</name>
    <name type="synonym">Thysanopoda norvegica</name>
    <dbReference type="NCBI Taxonomy" id="48144"/>
    <lineage>
        <taxon>Eukaryota</taxon>
        <taxon>Metazoa</taxon>
        <taxon>Ecdysozoa</taxon>
        <taxon>Arthropoda</taxon>
        <taxon>Crustacea</taxon>
        <taxon>Multicrustacea</taxon>
        <taxon>Malacostraca</taxon>
        <taxon>Eumalacostraca</taxon>
        <taxon>Eucarida</taxon>
        <taxon>Euphausiacea</taxon>
        <taxon>Euphausiidae</taxon>
        <taxon>Meganyctiphanes</taxon>
    </lineage>
</organism>
<evidence type="ECO:0000256" key="9">
    <source>
        <dbReference type="ARBA" id="ARBA00022807"/>
    </source>
</evidence>
<dbReference type="SMART" id="SM00645">
    <property type="entry name" value="Pept_C1"/>
    <property type="match status" value="1"/>
</dbReference>
<dbReference type="PRINTS" id="PR00705">
    <property type="entry name" value="PAPAIN"/>
</dbReference>
<sequence>MKTRVFGALLLAGALALVYADTPANCTFDDVMGDWILYETERSGKADIDCDDMGPLVHKTNVSLLYPNIAVDEYANRGTWTMIYNQGFEIKVAGRSYFAFSMYQKTGTKVVSYCGKTLSGWSRDVTVRNWACYRAVKATPVDPKVEVLPLRDTLQMSQSYKYNKQFVSQINELQDSWVATVYPHYEEKTLHDHTRRNGGKASSFLGLARAASSNVMRRLKDAMLPQAWDWRNVSGVNYVSPVRSQGNCGSCYAFASMAALESRVRILTNNEQKPVFSPQDIVGCTKLAQGCDGGFPYLIAGRYGQDQGAVLEECSPYEGKNDVCRTDSNCLRHYVSNYRYVGGYYGACNEMEMKAALVKGGPVVIGFEVYPDFMHYKGGVYHYTGLTDKFNPLELTNHAVTLVGYGVDDKTGEKFWTVKNSWGTQWGEDGFFRIRRGNDECAIESMAVEIIPIP</sequence>
<dbReference type="InterPro" id="IPR014882">
    <property type="entry name" value="CathepsinC_exc"/>
</dbReference>
<dbReference type="PROSITE" id="PS00640">
    <property type="entry name" value="THIOL_PROTEASE_ASN"/>
    <property type="match status" value="1"/>
</dbReference>
<dbReference type="EC" id="3.4.14.1" evidence="5"/>
<evidence type="ECO:0000259" key="18">
    <source>
        <dbReference type="SMART" id="SM00645"/>
    </source>
</evidence>
<dbReference type="GO" id="GO:0008234">
    <property type="term" value="F:cysteine-type peptidase activity"/>
    <property type="evidence" value="ECO:0007669"/>
    <property type="project" value="UniProtKB-KW"/>
</dbReference>
<comment type="function">
    <text evidence="16">Thiol protease. Has dipeptidylpeptidase activity. Active against a broad range of dipeptide substrates composed of both polar and hydrophobic amino acids. Proline cannot occupy the P1 position and arginine cannot occupy the P2 position of the substrate. Can act as both an exopeptidase and endopeptidase. Activates serine proteases such as elastase, cathepsin G and granzymes A and B.</text>
</comment>
<evidence type="ECO:0000256" key="1">
    <source>
        <dbReference type="ARBA" id="ARBA00000738"/>
    </source>
</evidence>
<keyword evidence="9" id="KW-0788">Thiol protease</keyword>
<comment type="cofactor">
    <cofactor evidence="2">
        <name>chloride</name>
        <dbReference type="ChEBI" id="CHEBI:17996"/>
    </cofactor>
</comment>
<gene>
    <name evidence="19" type="ORF">MNOR_LOCUS20564</name>
</gene>
<dbReference type="AlphaFoldDB" id="A0AAV2R6Q9"/>
<dbReference type="InterPro" id="IPR025661">
    <property type="entry name" value="Pept_asp_AS"/>
</dbReference>
<keyword evidence="10" id="KW-1015">Disulfide bond</keyword>
<reference evidence="19 20" key="1">
    <citation type="submission" date="2024-05" db="EMBL/GenBank/DDBJ databases">
        <authorList>
            <person name="Wallberg A."/>
        </authorList>
    </citation>
    <scope>NUCLEOTIDE SEQUENCE [LARGE SCALE GENOMIC DNA]</scope>
</reference>
<evidence type="ECO:0000256" key="16">
    <source>
        <dbReference type="ARBA" id="ARBA00045556"/>
    </source>
</evidence>
<comment type="caution">
    <text evidence="19">The sequence shown here is derived from an EMBL/GenBank/DDBJ whole genome shotgun (WGS) entry which is preliminary data.</text>
</comment>
<feature type="signal peptide" evidence="17">
    <location>
        <begin position="1"/>
        <end position="20"/>
    </location>
</feature>
<comment type="subunit">
    <text evidence="4">Tetramer of heterotrimers consisting of exclusion domain, heavy- and light chains.</text>
</comment>
<evidence type="ECO:0000256" key="14">
    <source>
        <dbReference type="ARBA" id="ARBA00030778"/>
    </source>
</evidence>
<keyword evidence="8" id="KW-0378">Hydrolase</keyword>
<dbReference type="GO" id="GO:0006508">
    <property type="term" value="P:proteolysis"/>
    <property type="evidence" value="ECO:0007669"/>
    <property type="project" value="UniProtKB-KW"/>
</dbReference>
<comment type="similarity">
    <text evidence="3">Belongs to the peptidase C1 family.</text>
</comment>
<evidence type="ECO:0000256" key="13">
    <source>
        <dbReference type="ARBA" id="ARBA00029779"/>
    </source>
</evidence>
<feature type="chain" id="PRO_5043550829" description="Dipeptidyl peptidase 1" evidence="17">
    <location>
        <begin position="21"/>
        <end position="454"/>
    </location>
</feature>
<feature type="domain" description="Peptidase C1A papain C-terminal" evidence="18">
    <location>
        <begin position="224"/>
        <end position="451"/>
    </location>
</feature>
<evidence type="ECO:0000313" key="19">
    <source>
        <dbReference type="EMBL" id="CAL4114988.1"/>
    </source>
</evidence>
<dbReference type="PROSITE" id="PS00639">
    <property type="entry name" value="THIOL_PROTEASE_HIS"/>
    <property type="match status" value="1"/>
</dbReference>
<dbReference type="InterPro" id="IPR013128">
    <property type="entry name" value="Peptidase_C1A"/>
</dbReference>